<sequence>MTDSDADDVLFDSVDLGDERLANRVGLAPMTRTSAAEDGRATAEMARYYAKFASGGFSFLITEGTYPDEAYSQGYDQQPGLANDDHVDAWRRVTDAVHEEGAPIVAQLMHAGALSQGNRYADETGAPSVVRPKGEQLEMYGGEGEFPEPKALTTDEIDDAIDGFVAAAERAVEADFDGVEVHGANGYLLDQFLTTYTNQRDDEYGGDVENRVRLAAEVLEAVQAATPEDFVVGIRISQSKVNDPDYRWPGGEDDAEVIFETLTDAGADYLHVTEEDVTTPAFESGPTLTELADRYGDAPVIANGALEDPDTARATVAAGADLITLAKGALANPDWPQRVAEGRPLDDFDFQRILQPDASIDETEVPEPADD</sequence>
<dbReference type="STRING" id="1202768.SAMN05216285_2840"/>
<dbReference type="Proteomes" id="UP000183275">
    <property type="component" value="Unassembled WGS sequence"/>
</dbReference>
<feature type="compositionally biased region" description="Acidic residues" evidence="1">
    <location>
        <begin position="359"/>
        <end position="371"/>
    </location>
</feature>
<evidence type="ECO:0000313" key="3">
    <source>
        <dbReference type="EMBL" id="SEW16807.1"/>
    </source>
</evidence>
<protein>
    <submittedName>
        <fullName evidence="3">2,4-dienoyl-CoA reductase</fullName>
    </submittedName>
</protein>
<evidence type="ECO:0000256" key="1">
    <source>
        <dbReference type="SAM" id="MobiDB-lite"/>
    </source>
</evidence>
<dbReference type="InterPro" id="IPR001155">
    <property type="entry name" value="OxRdtase_FMN_N"/>
</dbReference>
<dbReference type="InterPro" id="IPR045247">
    <property type="entry name" value="Oye-like"/>
</dbReference>
<dbReference type="OrthoDB" id="24876at2157"/>
<accession>A0A1I0PR82</accession>
<dbReference type="GO" id="GO:0010181">
    <property type="term" value="F:FMN binding"/>
    <property type="evidence" value="ECO:0007669"/>
    <property type="project" value="InterPro"/>
</dbReference>
<dbReference type="Pfam" id="PF00724">
    <property type="entry name" value="Oxidored_FMN"/>
    <property type="match status" value="1"/>
</dbReference>
<feature type="region of interest" description="Disordered" evidence="1">
    <location>
        <begin position="346"/>
        <end position="371"/>
    </location>
</feature>
<dbReference type="InterPro" id="IPR013785">
    <property type="entry name" value="Aldolase_TIM"/>
</dbReference>
<dbReference type="Gene3D" id="3.20.20.70">
    <property type="entry name" value="Aldolase class I"/>
    <property type="match status" value="1"/>
</dbReference>
<dbReference type="CDD" id="cd02803">
    <property type="entry name" value="OYE_like_FMN_family"/>
    <property type="match status" value="1"/>
</dbReference>
<gene>
    <name evidence="3" type="ORF">SAMN05216285_2840</name>
</gene>
<dbReference type="PANTHER" id="PTHR22893">
    <property type="entry name" value="NADH OXIDOREDUCTASE-RELATED"/>
    <property type="match status" value="1"/>
</dbReference>
<dbReference type="GO" id="GO:0016491">
    <property type="term" value="F:oxidoreductase activity"/>
    <property type="evidence" value="ECO:0007669"/>
    <property type="project" value="InterPro"/>
</dbReference>
<dbReference type="RefSeq" id="WP_049990911.1">
    <property type="nucleotide sequence ID" value="NZ_FOIS01000003.1"/>
</dbReference>
<dbReference type="PANTHER" id="PTHR22893:SF91">
    <property type="entry name" value="NADPH DEHYDROGENASE 2-RELATED"/>
    <property type="match status" value="1"/>
</dbReference>
<dbReference type="AlphaFoldDB" id="A0A1I0PR82"/>
<proteinExistence type="predicted"/>
<evidence type="ECO:0000313" key="4">
    <source>
        <dbReference type="Proteomes" id="UP000183275"/>
    </source>
</evidence>
<dbReference type="EMBL" id="FOIS01000003">
    <property type="protein sequence ID" value="SEW16807.1"/>
    <property type="molecule type" value="Genomic_DNA"/>
</dbReference>
<organism evidence="3 4">
    <name type="scientific">Natrinema salifodinae</name>
    <dbReference type="NCBI Taxonomy" id="1202768"/>
    <lineage>
        <taxon>Archaea</taxon>
        <taxon>Methanobacteriati</taxon>
        <taxon>Methanobacteriota</taxon>
        <taxon>Stenosarchaea group</taxon>
        <taxon>Halobacteria</taxon>
        <taxon>Halobacteriales</taxon>
        <taxon>Natrialbaceae</taxon>
        <taxon>Natrinema</taxon>
    </lineage>
</organism>
<keyword evidence="4" id="KW-1185">Reference proteome</keyword>
<feature type="domain" description="NADH:flavin oxidoreductase/NADH oxidase N-terminal" evidence="2">
    <location>
        <begin position="10"/>
        <end position="345"/>
    </location>
</feature>
<reference evidence="4" key="1">
    <citation type="submission" date="2016-10" db="EMBL/GenBank/DDBJ databases">
        <authorList>
            <person name="Varghese N."/>
        </authorList>
    </citation>
    <scope>NUCLEOTIDE SEQUENCE [LARGE SCALE GENOMIC DNA]</scope>
    <source>
        <strain evidence="4">CGMCC 1.12284</strain>
    </source>
</reference>
<name>A0A1I0PR82_9EURY</name>
<evidence type="ECO:0000259" key="2">
    <source>
        <dbReference type="Pfam" id="PF00724"/>
    </source>
</evidence>
<dbReference type="eggNOG" id="arCOG00615">
    <property type="taxonomic scope" value="Archaea"/>
</dbReference>
<dbReference type="SUPFAM" id="SSF51395">
    <property type="entry name" value="FMN-linked oxidoreductases"/>
    <property type="match status" value="1"/>
</dbReference>